<feature type="region of interest" description="Disordered" evidence="1">
    <location>
        <begin position="89"/>
        <end position="108"/>
    </location>
</feature>
<dbReference type="PANTHER" id="PTHR37746">
    <property type="entry name" value="TRANSMEMBRANE PROTEIN"/>
    <property type="match status" value="1"/>
</dbReference>
<reference evidence="2" key="2">
    <citation type="journal article" date="2022" name="Hortic Res">
        <title>The genome of Dioscorea zingiberensis sheds light on the biosynthesis, origin and evolution of the medicinally important diosgenin saponins.</title>
        <authorList>
            <person name="Li Y."/>
            <person name="Tan C."/>
            <person name="Li Z."/>
            <person name="Guo J."/>
            <person name="Li S."/>
            <person name="Chen X."/>
            <person name="Wang C."/>
            <person name="Dai X."/>
            <person name="Yang H."/>
            <person name="Song W."/>
            <person name="Hou L."/>
            <person name="Xu J."/>
            <person name="Tong Z."/>
            <person name="Xu A."/>
            <person name="Yuan X."/>
            <person name="Wang W."/>
            <person name="Yang Q."/>
            <person name="Chen L."/>
            <person name="Sun Z."/>
            <person name="Wang K."/>
            <person name="Pan B."/>
            <person name="Chen J."/>
            <person name="Bao Y."/>
            <person name="Liu F."/>
            <person name="Qi X."/>
            <person name="Gang D.R."/>
            <person name="Wen J."/>
            <person name="Li J."/>
        </authorList>
    </citation>
    <scope>NUCLEOTIDE SEQUENCE</scope>
    <source>
        <strain evidence="2">Dzin_1.0</strain>
    </source>
</reference>
<accession>A0A9D5C3P4</accession>
<sequence>MDQSPQVQCSSPPIPASKISMKALHFLSKSLLYISELISHPISSILTTSLLLIILYVPRPLLPILLSPVPICTSFLLYSLLRFGSKPASTLSENAKPEPKPETHPELVPSHDQNSIFLASGFEWALVGGPLEVIYEDYEGEEDGESPENSPSPAYPKASGVIGFGSLGGFYLTDSDSGSDSEELRFRWDEDDEGDEGMIEIAFEEDNLIEIDISYGCR</sequence>
<name>A0A9D5C3P4_9LILI</name>
<proteinExistence type="predicted"/>
<dbReference type="PANTHER" id="PTHR37746:SF1">
    <property type="entry name" value="TRANSMEMBRANE PROTEIN"/>
    <property type="match status" value="1"/>
</dbReference>
<dbReference type="OrthoDB" id="10521228at2759"/>
<gene>
    <name evidence="2" type="ORF">J5N97_027158</name>
</gene>
<keyword evidence="3" id="KW-1185">Reference proteome</keyword>
<evidence type="ECO:0000313" key="2">
    <source>
        <dbReference type="EMBL" id="KAJ0966020.1"/>
    </source>
</evidence>
<organism evidence="2 3">
    <name type="scientific">Dioscorea zingiberensis</name>
    <dbReference type="NCBI Taxonomy" id="325984"/>
    <lineage>
        <taxon>Eukaryota</taxon>
        <taxon>Viridiplantae</taxon>
        <taxon>Streptophyta</taxon>
        <taxon>Embryophyta</taxon>
        <taxon>Tracheophyta</taxon>
        <taxon>Spermatophyta</taxon>
        <taxon>Magnoliopsida</taxon>
        <taxon>Liliopsida</taxon>
        <taxon>Dioscoreales</taxon>
        <taxon>Dioscoreaceae</taxon>
        <taxon>Dioscorea</taxon>
    </lineage>
</organism>
<protein>
    <submittedName>
        <fullName evidence="2">Uncharacterized protein</fullName>
    </submittedName>
</protein>
<feature type="compositionally biased region" description="Basic and acidic residues" evidence="1">
    <location>
        <begin position="95"/>
        <end position="105"/>
    </location>
</feature>
<comment type="caution">
    <text evidence="2">The sequence shown here is derived from an EMBL/GenBank/DDBJ whole genome shotgun (WGS) entry which is preliminary data.</text>
</comment>
<dbReference type="Proteomes" id="UP001085076">
    <property type="component" value="Miscellaneous, Linkage group lg08"/>
</dbReference>
<dbReference type="AlphaFoldDB" id="A0A9D5C3P4"/>
<evidence type="ECO:0000256" key="1">
    <source>
        <dbReference type="SAM" id="MobiDB-lite"/>
    </source>
</evidence>
<dbReference type="EMBL" id="JAGGNH010000008">
    <property type="protein sequence ID" value="KAJ0966020.1"/>
    <property type="molecule type" value="Genomic_DNA"/>
</dbReference>
<evidence type="ECO:0000313" key="3">
    <source>
        <dbReference type="Proteomes" id="UP001085076"/>
    </source>
</evidence>
<reference evidence="2" key="1">
    <citation type="submission" date="2021-03" db="EMBL/GenBank/DDBJ databases">
        <authorList>
            <person name="Li Z."/>
            <person name="Yang C."/>
        </authorList>
    </citation>
    <scope>NUCLEOTIDE SEQUENCE</scope>
    <source>
        <strain evidence="2">Dzin_1.0</strain>
        <tissue evidence="2">Leaf</tissue>
    </source>
</reference>